<evidence type="ECO:0000313" key="6">
    <source>
        <dbReference type="Proteomes" id="UP000548673"/>
    </source>
</evidence>
<dbReference type="RefSeq" id="WP_007889619.1">
    <property type="nucleotide sequence ID" value="NZ_CP011047.1"/>
</dbReference>
<keyword evidence="2" id="KW-0479">Metal-binding</keyword>
<dbReference type="GeneID" id="56731988"/>
<dbReference type="PANTHER" id="PTHR43462:SF2">
    <property type="entry name" value="THREONYL AND ALANYL TRNA SYNTHETASE SECOND ADDITIONAL DOMAIN-CONTAINING PROTEIN"/>
    <property type="match status" value="1"/>
</dbReference>
<dbReference type="InterPro" id="IPR012947">
    <property type="entry name" value="tRNA_SAD"/>
</dbReference>
<dbReference type="EMBL" id="JABTXY010000023">
    <property type="protein sequence ID" value="NYV42466.1"/>
    <property type="molecule type" value="Genomic_DNA"/>
</dbReference>
<dbReference type="Gene3D" id="2.40.30.130">
    <property type="match status" value="1"/>
</dbReference>
<dbReference type="InterPro" id="IPR051335">
    <property type="entry name" value="Alanyl-tRNA_Editing_Enzymes"/>
</dbReference>
<accession>A0A2S9UE21</accession>
<dbReference type="GO" id="GO:0043039">
    <property type="term" value="P:tRNA aminoacylation"/>
    <property type="evidence" value="ECO:0007669"/>
    <property type="project" value="InterPro"/>
</dbReference>
<evidence type="ECO:0000256" key="1">
    <source>
        <dbReference type="ARBA" id="ARBA00001947"/>
    </source>
</evidence>
<dbReference type="InterPro" id="IPR018163">
    <property type="entry name" value="Thr/Ala-tRNA-synth_IIc_edit"/>
</dbReference>
<evidence type="ECO:0000259" key="4">
    <source>
        <dbReference type="Pfam" id="PF07973"/>
    </source>
</evidence>
<dbReference type="GO" id="GO:0004812">
    <property type="term" value="F:aminoacyl-tRNA ligase activity"/>
    <property type="evidence" value="ECO:0007669"/>
    <property type="project" value="InterPro"/>
</dbReference>
<feature type="domain" description="Threonyl/alanyl tRNA synthetase SAD" evidence="4">
    <location>
        <begin position="166"/>
        <end position="196"/>
    </location>
</feature>
<dbReference type="SUPFAM" id="SSF55186">
    <property type="entry name" value="ThrRS/AlaRS common domain"/>
    <property type="match status" value="1"/>
</dbReference>
<dbReference type="PANTHER" id="PTHR43462">
    <property type="entry name" value="ALANYL-TRNA EDITING PROTEIN"/>
    <property type="match status" value="1"/>
</dbReference>
<gene>
    <name evidence="5" type="ORF">HRR37_08795</name>
</gene>
<dbReference type="Proteomes" id="UP000548673">
    <property type="component" value="Unassembled WGS sequence"/>
</dbReference>
<comment type="caution">
    <text evidence="5">The sequence shown here is derived from an EMBL/GenBank/DDBJ whole genome shotgun (WGS) entry which is preliminary data.</text>
</comment>
<dbReference type="InterPro" id="IPR009000">
    <property type="entry name" value="Transl_B-barrel_sf"/>
</dbReference>
<proteinExistence type="predicted"/>
<comment type="cofactor">
    <cofactor evidence="1">
        <name>Zn(2+)</name>
        <dbReference type="ChEBI" id="CHEBI:29105"/>
    </cofactor>
</comment>
<reference evidence="5 6" key="1">
    <citation type="submission" date="2020-05" db="EMBL/GenBank/DDBJ databases">
        <title>The draft genome of Cronobacter sakazakii strain 145005.</title>
        <authorList>
            <person name="Yang J."/>
            <person name="Liu L."/>
            <person name="Feng Y."/>
            <person name="Zong Z."/>
        </authorList>
    </citation>
    <scope>NUCLEOTIDE SEQUENCE [LARGE SCALE GENOMIC DNA]</scope>
    <source>
        <strain evidence="5 6">145005</strain>
    </source>
</reference>
<dbReference type="Pfam" id="PF07973">
    <property type="entry name" value="tRNA_SAD"/>
    <property type="match status" value="1"/>
</dbReference>
<keyword evidence="3" id="KW-0862">Zinc</keyword>
<dbReference type="KEGG" id="csj:CSK29544_00239"/>
<evidence type="ECO:0000256" key="2">
    <source>
        <dbReference type="ARBA" id="ARBA00022723"/>
    </source>
</evidence>
<evidence type="ECO:0000313" key="5">
    <source>
        <dbReference type="EMBL" id="NYV42466.1"/>
    </source>
</evidence>
<dbReference type="GO" id="GO:0005524">
    <property type="term" value="F:ATP binding"/>
    <property type="evidence" value="ECO:0007669"/>
    <property type="project" value="InterPro"/>
</dbReference>
<organism evidence="5 6">
    <name type="scientific">Cronobacter sakazakii</name>
    <name type="common">Enterobacter sakazakii</name>
    <dbReference type="NCBI Taxonomy" id="28141"/>
    <lineage>
        <taxon>Bacteria</taxon>
        <taxon>Pseudomonadati</taxon>
        <taxon>Pseudomonadota</taxon>
        <taxon>Gammaproteobacteria</taxon>
        <taxon>Enterobacterales</taxon>
        <taxon>Enterobacteriaceae</taxon>
        <taxon>Cronobacter</taxon>
    </lineage>
</organism>
<dbReference type="SUPFAM" id="SSF50447">
    <property type="entry name" value="Translation proteins"/>
    <property type="match status" value="1"/>
</dbReference>
<protein>
    <submittedName>
        <fullName evidence="5">Alanyl-tRNA editing protein</fullName>
    </submittedName>
</protein>
<dbReference type="GO" id="GO:0046872">
    <property type="term" value="F:metal ion binding"/>
    <property type="evidence" value="ECO:0007669"/>
    <property type="project" value="UniProtKB-KW"/>
</dbReference>
<dbReference type="AlphaFoldDB" id="A0A2S9UE21"/>
<dbReference type="Gene3D" id="3.30.980.10">
    <property type="entry name" value="Threonyl-trna Synthetase, Chain A, domain 2"/>
    <property type="match status" value="1"/>
</dbReference>
<name>A0A2S9UE21_CROSK</name>
<dbReference type="STRING" id="28141.CSK29544_00239"/>
<evidence type="ECO:0000256" key="3">
    <source>
        <dbReference type="ARBA" id="ARBA00022833"/>
    </source>
</evidence>
<sequence length="210" mass="22821">MTHREYYLSDALQGEANVLRCEQNAQGEYEVELDTTLFHPQGGGQPSDSGTINGVPVLRVENRGDLVIHLLAQPLGTGPVTLVVDDTLRHRHTRWHSAGHLIGYAGEQLGWQPVKAHHWPGEGKITFAPAQASDVPDANALSEKIAAWVAADLPRYVDFVDGRRQVRFGELPVYGCGGTHVSSLSQVGEVTLTGIKVKKGQLLVAYQVAE</sequence>